<comment type="caution">
    <text evidence="2">The sequence shown here is derived from an EMBL/GenBank/DDBJ whole genome shotgun (WGS) entry which is preliminary data.</text>
</comment>
<proteinExistence type="predicted"/>
<accession>A0A8J5MSC2</accession>
<dbReference type="EMBL" id="JAHLQT010027705">
    <property type="protein sequence ID" value="KAG7162350.1"/>
    <property type="molecule type" value="Genomic_DNA"/>
</dbReference>
<dbReference type="GO" id="GO:0000502">
    <property type="term" value="C:proteasome complex"/>
    <property type="evidence" value="ECO:0007669"/>
    <property type="project" value="UniProtKB-KW"/>
</dbReference>
<evidence type="ECO:0000256" key="1">
    <source>
        <dbReference type="SAM" id="SignalP"/>
    </source>
</evidence>
<organism evidence="2 3">
    <name type="scientific">Homarus americanus</name>
    <name type="common">American lobster</name>
    <dbReference type="NCBI Taxonomy" id="6706"/>
    <lineage>
        <taxon>Eukaryota</taxon>
        <taxon>Metazoa</taxon>
        <taxon>Ecdysozoa</taxon>
        <taxon>Arthropoda</taxon>
        <taxon>Crustacea</taxon>
        <taxon>Multicrustacea</taxon>
        <taxon>Malacostraca</taxon>
        <taxon>Eumalacostraca</taxon>
        <taxon>Eucarida</taxon>
        <taxon>Decapoda</taxon>
        <taxon>Pleocyemata</taxon>
        <taxon>Astacidea</taxon>
        <taxon>Nephropoidea</taxon>
        <taxon>Nephropidae</taxon>
        <taxon>Homarus</taxon>
    </lineage>
</organism>
<evidence type="ECO:0000313" key="3">
    <source>
        <dbReference type="Proteomes" id="UP000747542"/>
    </source>
</evidence>
<dbReference type="Proteomes" id="UP000747542">
    <property type="component" value="Unassembled WGS sequence"/>
</dbReference>
<feature type="chain" id="PRO_5035320760" evidence="1">
    <location>
        <begin position="25"/>
        <end position="187"/>
    </location>
</feature>
<evidence type="ECO:0000313" key="2">
    <source>
        <dbReference type="EMBL" id="KAG7162350.1"/>
    </source>
</evidence>
<protein>
    <submittedName>
        <fullName evidence="2">Putative Proteasome subunit alpha type-2-like 6</fullName>
    </submittedName>
</protein>
<dbReference type="AlphaFoldDB" id="A0A8J5MSC2"/>
<reference evidence="2" key="1">
    <citation type="journal article" date="2021" name="Sci. Adv.">
        <title>The American lobster genome reveals insights on longevity, neural, and immune adaptations.</title>
        <authorList>
            <person name="Polinski J.M."/>
            <person name="Zimin A.V."/>
            <person name="Clark K.F."/>
            <person name="Kohn A.B."/>
            <person name="Sadowski N."/>
            <person name="Timp W."/>
            <person name="Ptitsyn A."/>
            <person name="Khanna P."/>
            <person name="Romanova D.Y."/>
            <person name="Williams P."/>
            <person name="Greenwood S.J."/>
            <person name="Moroz L.L."/>
            <person name="Walt D.R."/>
            <person name="Bodnar A.G."/>
        </authorList>
    </citation>
    <scope>NUCLEOTIDE SEQUENCE</scope>
    <source>
        <strain evidence="2">GMGI-L3</strain>
    </source>
</reference>
<name>A0A8J5MSC2_HOMAM</name>
<keyword evidence="3" id="KW-1185">Reference proteome</keyword>
<gene>
    <name evidence="2" type="primary">Psma2-L6</name>
    <name evidence="2" type="ORF">Hamer_G007866</name>
</gene>
<keyword evidence="2" id="KW-0647">Proteasome</keyword>
<sequence>MMASLGHRLLVLAGTVMTISSVASQDMVGPVEQVGVMVGQVVEHHLTDCHLVLMTTTQHSHVFSSIIRLAEVAGLWKMPETRVVVVGRMAGVKDVLLHHSLRNTVHGLYLALHDLTLHTPPRIGSSRLRKALPREGFTLDVYPYDMKKLLSLSDHYHLTTLDNVHASLLIIIFSPCVLRTDSLPNRE</sequence>
<keyword evidence="1" id="KW-0732">Signal</keyword>
<feature type="signal peptide" evidence="1">
    <location>
        <begin position="1"/>
        <end position="24"/>
    </location>
</feature>